<evidence type="ECO:0000256" key="1">
    <source>
        <dbReference type="SAM" id="Phobius"/>
    </source>
</evidence>
<evidence type="ECO:0000313" key="3">
    <source>
        <dbReference type="Proteomes" id="UP000304382"/>
    </source>
</evidence>
<protein>
    <submittedName>
        <fullName evidence="2">Uncharacterized protein</fullName>
    </submittedName>
</protein>
<comment type="caution">
    <text evidence="2">The sequence shown here is derived from an EMBL/GenBank/DDBJ whole genome shotgun (WGS) entry which is preliminary data.</text>
</comment>
<keyword evidence="1" id="KW-0472">Membrane</keyword>
<proteinExistence type="predicted"/>
<name>A0A4C2EIW4_9EURY</name>
<accession>A0A4C2EIW4</accession>
<reference evidence="2 3" key="1">
    <citation type="submission" date="2019-02" db="EMBL/GenBank/DDBJ databases">
        <title>Haloarcula mannanilyticum sp. nov., a mannan degrading haloarchaeon isolated from commercial salt.</title>
        <authorList>
            <person name="Enomoto S."/>
            <person name="Shimane Y."/>
            <person name="Kamekura M."/>
            <person name="Ito T."/>
            <person name="Moriya O."/>
            <person name="Ihara K."/>
            <person name="Takahashi-Ando N."/>
            <person name="Fukushima Y."/>
            <person name="Yoshida Y."/>
            <person name="Usama R."/>
            <person name="Takai K."/>
            <person name="Minegishi H."/>
        </authorList>
    </citation>
    <scope>NUCLEOTIDE SEQUENCE [LARGE SCALE GENOMIC DNA]</scope>
    <source>
        <strain evidence="2 3">MD130-1</strain>
    </source>
</reference>
<sequence length="76" mass="7535">MVLDITVFGSVSREELHRDGFASATVATAIAAIATVTAVAAITAVAAAVTAVTAASSEATESAGARCTCELYEVTT</sequence>
<keyword evidence="1" id="KW-1133">Transmembrane helix</keyword>
<feature type="transmembrane region" description="Helical" evidence="1">
    <location>
        <begin position="20"/>
        <end position="49"/>
    </location>
</feature>
<dbReference type="EMBL" id="BIXZ01000003">
    <property type="protein sequence ID" value="GCF14434.1"/>
    <property type="molecule type" value="Genomic_DNA"/>
</dbReference>
<evidence type="ECO:0000313" key="2">
    <source>
        <dbReference type="EMBL" id="GCF14434.1"/>
    </source>
</evidence>
<gene>
    <name evidence="2" type="ORF">Harman_23690</name>
</gene>
<keyword evidence="3" id="KW-1185">Reference proteome</keyword>
<dbReference type="AlphaFoldDB" id="A0A4C2EIW4"/>
<dbReference type="Proteomes" id="UP000304382">
    <property type="component" value="Unassembled WGS sequence"/>
</dbReference>
<organism evidence="2 3">
    <name type="scientific">Haloarcula mannanilytica</name>
    <dbReference type="NCBI Taxonomy" id="2509225"/>
    <lineage>
        <taxon>Archaea</taxon>
        <taxon>Methanobacteriati</taxon>
        <taxon>Methanobacteriota</taxon>
        <taxon>Stenosarchaea group</taxon>
        <taxon>Halobacteria</taxon>
        <taxon>Halobacteriales</taxon>
        <taxon>Haloarculaceae</taxon>
        <taxon>Haloarcula</taxon>
    </lineage>
</organism>
<keyword evidence="1" id="KW-0812">Transmembrane</keyword>